<reference evidence="2 3" key="1">
    <citation type="submission" date="2018-11" db="EMBL/GenBank/DDBJ databases">
        <title>Genome sequence of Saitozyma podzolica DSM 27192.</title>
        <authorList>
            <person name="Aliyu H."/>
            <person name="Gorte O."/>
            <person name="Ochsenreither K."/>
        </authorList>
    </citation>
    <scope>NUCLEOTIDE SEQUENCE [LARGE SCALE GENOMIC DNA]</scope>
    <source>
        <strain evidence="2 3">DSM 27192</strain>
    </source>
</reference>
<feature type="region of interest" description="Disordered" evidence="1">
    <location>
        <begin position="500"/>
        <end position="552"/>
    </location>
</feature>
<feature type="compositionally biased region" description="Acidic residues" evidence="1">
    <location>
        <begin position="507"/>
        <end position="516"/>
    </location>
</feature>
<name>A0A427Y2M0_9TREE</name>
<keyword evidence="3" id="KW-1185">Reference proteome</keyword>
<feature type="compositionally biased region" description="Basic and acidic residues" evidence="1">
    <location>
        <begin position="525"/>
        <end position="544"/>
    </location>
</feature>
<gene>
    <name evidence="2" type="ORF">EHS25_005080</name>
</gene>
<dbReference type="Proteomes" id="UP000279259">
    <property type="component" value="Unassembled WGS sequence"/>
</dbReference>
<dbReference type="EMBL" id="RSCD01000021">
    <property type="protein sequence ID" value="RSH85273.1"/>
    <property type="molecule type" value="Genomic_DNA"/>
</dbReference>
<evidence type="ECO:0000256" key="1">
    <source>
        <dbReference type="SAM" id="MobiDB-lite"/>
    </source>
</evidence>
<feature type="region of interest" description="Disordered" evidence="1">
    <location>
        <begin position="268"/>
        <end position="313"/>
    </location>
</feature>
<evidence type="ECO:0000313" key="3">
    <source>
        <dbReference type="Proteomes" id="UP000279259"/>
    </source>
</evidence>
<feature type="compositionally biased region" description="Acidic residues" evidence="1">
    <location>
        <begin position="434"/>
        <end position="446"/>
    </location>
</feature>
<accession>A0A427Y2M0</accession>
<dbReference type="OrthoDB" id="3224257at2759"/>
<dbReference type="AlphaFoldDB" id="A0A427Y2M0"/>
<feature type="region of interest" description="Disordered" evidence="1">
    <location>
        <begin position="434"/>
        <end position="460"/>
    </location>
</feature>
<feature type="compositionally biased region" description="Polar residues" evidence="1">
    <location>
        <begin position="289"/>
        <end position="313"/>
    </location>
</feature>
<organism evidence="2 3">
    <name type="scientific">Saitozyma podzolica</name>
    <dbReference type="NCBI Taxonomy" id="1890683"/>
    <lineage>
        <taxon>Eukaryota</taxon>
        <taxon>Fungi</taxon>
        <taxon>Dikarya</taxon>
        <taxon>Basidiomycota</taxon>
        <taxon>Agaricomycotina</taxon>
        <taxon>Tremellomycetes</taxon>
        <taxon>Tremellales</taxon>
        <taxon>Trimorphomycetaceae</taxon>
        <taxon>Saitozyma</taxon>
    </lineage>
</organism>
<comment type="caution">
    <text evidence="2">The sequence shown here is derived from an EMBL/GenBank/DDBJ whole genome shotgun (WGS) entry which is preliminary data.</text>
</comment>
<protein>
    <submittedName>
        <fullName evidence="2">Uncharacterized protein</fullName>
    </submittedName>
</protein>
<evidence type="ECO:0000313" key="2">
    <source>
        <dbReference type="EMBL" id="RSH85273.1"/>
    </source>
</evidence>
<proteinExistence type="predicted"/>
<sequence>MLLRLLPLPSEVTPAPPTILFTLPLPTHPYTSRSLPLPPNLLAHRSVCLQEDIECPNILLGEKSSWITGVVDDVTFSLPAETITVHLIDGSTITLPLSATCKDHLHRVCREVELSFAPAPAPELAEASPVAGPSSASSSKGLSIALPSNSTGGSRRSPSALLYSLISPLFPAGSQQSLPRAPPQTNPARLHRRQARSLLVDTYRRFVLPSLRERMPSAYLPWAISSETNHRMGDFETLQKEVDAILEAANVARPTKSDARAALQRYATSDDSDCSISSDELSDMDGSLSPCTPATSVFSGGSSPRSTNPQSFLLSIPPAHSLPREHQANYASHLSKLTAIASRVNSIRRLNGKYEREEGKRRWLEGLERGRLGDRALKRAFSNGQLRGKCVSAEPVKASHLWRSWTAADEERENLNVRSQPVHPAMMDDDMMSECDSDDMSSDDDSCGPITPRGSANGEPIQIRLQQAATNDMGMSGEFGIAACEALAKAVNVIHVRPPLTRSDSESSYDDLESELEAPSLTSCHSDDSLESSERDNESEENHHQHQGVLASTPKLLAAPMLATPLKWSRANPPPLPPKPKAHGHFTEWRDSTIDVVMA</sequence>